<sequence length="102" mass="11716">LKYPYSPLMPLPQMDKNRPQGNKRRKGKTAILTSSPYKTELENILEEKKKEAEKKANRKRKLFDASNEKKKATEKKTSNSCTKKSKKQNEKSADDQLSDSVS</sequence>
<accession>A0A1B6I504</accession>
<gene>
    <name evidence="2" type="ORF">g.58099</name>
</gene>
<feature type="region of interest" description="Disordered" evidence="1">
    <location>
        <begin position="1"/>
        <end position="39"/>
    </location>
</feature>
<feature type="non-terminal residue" evidence="2">
    <location>
        <position position="1"/>
    </location>
</feature>
<name>A0A1B6I504_9HEMI</name>
<evidence type="ECO:0000256" key="1">
    <source>
        <dbReference type="SAM" id="MobiDB-lite"/>
    </source>
</evidence>
<protein>
    <submittedName>
        <fullName evidence="2">Uncharacterized protein</fullName>
    </submittedName>
</protein>
<reference evidence="2" key="1">
    <citation type="submission" date="2015-11" db="EMBL/GenBank/DDBJ databases">
        <title>De novo transcriptome assembly of four potential Pierce s Disease insect vectors from Arizona vineyards.</title>
        <authorList>
            <person name="Tassone E.E."/>
        </authorList>
    </citation>
    <scope>NUCLEOTIDE SEQUENCE</scope>
</reference>
<feature type="compositionally biased region" description="Basic and acidic residues" evidence="1">
    <location>
        <begin position="62"/>
        <end position="77"/>
    </location>
</feature>
<feature type="region of interest" description="Disordered" evidence="1">
    <location>
        <begin position="51"/>
        <end position="102"/>
    </location>
</feature>
<organism evidence="2">
    <name type="scientific">Homalodisca liturata</name>
    <dbReference type="NCBI Taxonomy" id="320908"/>
    <lineage>
        <taxon>Eukaryota</taxon>
        <taxon>Metazoa</taxon>
        <taxon>Ecdysozoa</taxon>
        <taxon>Arthropoda</taxon>
        <taxon>Hexapoda</taxon>
        <taxon>Insecta</taxon>
        <taxon>Pterygota</taxon>
        <taxon>Neoptera</taxon>
        <taxon>Paraneoptera</taxon>
        <taxon>Hemiptera</taxon>
        <taxon>Auchenorrhyncha</taxon>
        <taxon>Membracoidea</taxon>
        <taxon>Cicadellidae</taxon>
        <taxon>Cicadellinae</taxon>
        <taxon>Proconiini</taxon>
        <taxon>Homalodisca</taxon>
    </lineage>
</organism>
<feature type="non-terminal residue" evidence="2">
    <location>
        <position position="102"/>
    </location>
</feature>
<dbReference type="EMBL" id="GECU01025688">
    <property type="protein sequence ID" value="JAS82018.1"/>
    <property type="molecule type" value="Transcribed_RNA"/>
</dbReference>
<evidence type="ECO:0000313" key="2">
    <source>
        <dbReference type="EMBL" id="JAS82018.1"/>
    </source>
</evidence>
<proteinExistence type="predicted"/>
<dbReference type="AlphaFoldDB" id="A0A1B6I504"/>